<dbReference type="InterPro" id="IPR011008">
    <property type="entry name" value="Dimeric_a/b-barrel"/>
</dbReference>
<name>A0A4Y4CXV9_ZOORA</name>
<dbReference type="RefSeq" id="WP_141350848.1">
    <property type="nucleotide sequence ID" value="NZ_BJNV01000019.1"/>
</dbReference>
<comment type="caution">
    <text evidence="2">The sequence shown here is derived from an EMBL/GenBank/DDBJ whole genome shotgun (WGS) entry which is preliminary data.</text>
</comment>
<dbReference type="Proteomes" id="UP000318422">
    <property type="component" value="Unassembled WGS sequence"/>
</dbReference>
<dbReference type="Gene3D" id="3.30.70.100">
    <property type="match status" value="1"/>
</dbReference>
<dbReference type="SUPFAM" id="SSF54909">
    <property type="entry name" value="Dimeric alpha+beta barrel"/>
    <property type="match status" value="1"/>
</dbReference>
<protein>
    <recommendedName>
        <fullName evidence="1">DUF1330 domain-containing protein</fullName>
    </recommendedName>
</protein>
<evidence type="ECO:0000313" key="2">
    <source>
        <dbReference type="EMBL" id="GEC95400.1"/>
    </source>
</evidence>
<reference evidence="2 3" key="1">
    <citation type="submission" date="2019-06" db="EMBL/GenBank/DDBJ databases">
        <title>Whole genome shotgun sequence of Zoogloea ramigera NBRC 15342.</title>
        <authorList>
            <person name="Hosoyama A."/>
            <person name="Uohara A."/>
            <person name="Ohji S."/>
            <person name="Ichikawa N."/>
        </authorList>
    </citation>
    <scope>NUCLEOTIDE SEQUENCE [LARGE SCALE GENOMIC DNA]</scope>
    <source>
        <strain evidence="2 3">NBRC 15342</strain>
    </source>
</reference>
<evidence type="ECO:0000313" key="3">
    <source>
        <dbReference type="Proteomes" id="UP000318422"/>
    </source>
</evidence>
<dbReference type="Pfam" id="PF07045">
    <property type="entry name" value="DUF1330"/>
    <property type="match status" value="1"/>
</dbReference>
<dbReference type="EMBL" id="BJNV01000019">
    <property type="protein sequence ID" value="GEC95400.1"/>
    <property type="molecule type" value="Genomic_DNA"/>
</dbReference>
<dbReference type="OrthoDB" id="516779at2"/>
<evidence type="ECO:0000259" key="1">
    <source>
        <dbReference type="Pfam" id="PF07045"/>
    </source>
</evidence>
<keyword evidence="3" id="KW-1185">Reference proteome</keyword>
<dbReference type="PANTHER" id="PTHR41521">
    <property type="match status" value="1"/>
</dbReference>
<proteinExistence type="predicted"/>
<sequence>MGFAYVIGQVSVKDAEKWAEYQQRVPETFGPWGCELVLRGKQFQALAGNCPHPAVVVLRFPSPEAVKSWFDSPAYQALIPLRDAAADVVLTAYEG</sequence>
<accession>A0A4Y4CXV9</accession>
<dbReference type="PANTHER" id="PTHR41521:SF4">
    <property type="entry name" value="BLR0684 PROTEIN"/>
    <property type="match status" value="1"/>
</dbReference>
<feature type="domain" description="DUF1330" evidence="1">
    <location>
        <begin position="4"/>
        <end position="94"/>
    </location>
</feature>
<organism evidence="2 3">
    <name type="scientific">Zoogloea ramigera</name>
    <dbReference type="NCBI Taxonomy" id="350"/>
    <lineage>
        <taxon>Bacteria</taxon>
        <taxon>Pseudomonadati</taxon>
        <taxon>Pseudomonadota</taxon>
        <taxon>Betaproteobacteria</taxon>
        <taxon>Rhodocyclales</taxon>
        <taxon>Zoogloeaceae</taxon>
        <taxon>Zoogloea</taxon>
    </lineage>
</organism>
<dbReference type="AlphaFoldDB" id="A0A4Y4CXV9"/>
<gene>
    <name evidence="2" type="ORF">ZRA01_14730</name>
</gene>
<dbReference type="InterPro" id="IPR010753">
    <property type="entry name" value="DUF1330"/>
</dbReference>